<dbReference type="PANTHER" id="PTHR12468:SF2">
    <property type="entry name" value="GPI MANNOSYLTRANSFERASE 2"/>
    <property type="match status" value="1"/>
</dbReference>
<feature type="transmembrane region" description="Helical" evidence="11">
    <location>
        <begin position="188"/>
        <end position="208"/>
    </location>
</feature>
<evidence type="ECO:0000256" key="11">
    <source>
        <dbReference type="RuleBase" id="RU363112"/>
    </source>
</evidence>
<comment type="pathway">
    <text evidence="2 11">Glycolipid biosynthesis; glycosylphosphatidylinositol-anchor biosynthesis.</text>
</comment>
<evidence type="ECO:0000256" key="8">
    <source>
        <dbReference type="ARBA" id="ARBA00022824"/>
    </source>
</evidence>
<dbReference type="Pfam" id="PF04188">
    <property type="entry name" value="Mannosyl_trans2"/>
    <property type="match status" value="1"/>
</dbReference>
<proteinExistence type="inferred from homology"/>
<name>A0AAY4ABN3_9TELE</name>
<evidence type="ECO:0000256" key="6">
    <source>
        <dbReference type="ARBA" id="ARBA00022679"/>
    </source>
</evidence>
<sequence length="517" mass="57619">MRSLFACSDGDGNGMDEARVVGFAAATRLLSLILQAVLNAVIPDHGADAFSPPRAEEPLLLDPAVDLLLGGLGRWDAEHFLFIAERGYVFEHNFAFFPLFPLALRSFAAVVLWPASGWLSLRGRLLVAASVLNSGFFVVGALLLYRLGRLVLQERRLAFSSALLYCVSPAHVFMMAGYSESLFCSLTFGGLLLLEMGFTCRACLLFGLATGARANGLVNAGFLLYLALQRALQKSRALSIVGKQARVLQYAWIAARFIFTTTAGACVTFLPFVIFQYYGYQTFCNPSGTVDQVSPPLYKLAVMKKYRLPDENASVPVWCLKPIPLLYSYIQDVYWDVGFLRYFQLKQLPNFLLASPVVILGGIAACTFFTADPGLCLWLGLWQKKREKQPVGFYSPKLFVYVVHAAALLVFGTFCMHVQVLTRFLASSSPVLFWISAHLLLSHEPLLQVDQPESHNRELKSHRDLPGPSWGPFQHNPVSELLNQWWATSILTRCILGYFLSYWLLGLALHCNFLPWT</sequence>
<feature type="transmembrane region" description="Helical" evidence="11">
    <location>
        <begin position="398"/>
        <end position="420"/>
    </location>
</feature>
<dbReference type="Proteomes" id="UP000694580">
    <property type="component" value="Chromosome 5"/>
</dbReference>
<dbReference type="GO" id="GO:0005789">
    <property type="term" value="C:endoplasmic reticulum membrane"/>
    <property type="evidence" value="ECO:0007669"/>
    <property type="project" value="UniProtKB-SubCell"/>
</dbReference>
<keyword evidence="5 11" id="KW-0328">Glycosyltransferase</keyword>
<accession>A0AAY4ABN3</accession>
<evidence type="ECO:0000256" key="3">
    <source>
        <dbReference type="ARBA" id="ARBA00008698"/>
    </source>
</evidence>
<keyword evidence="9 11" id="KW-1133">Transmembrane helix</keyword>
<gene>
    <name evidence="12" type="primary">PIGV</name>
</gene>
<dbReference type="GO" id="GO:0000009">
    <property type="term" value="F:alpha-1,6-mannosyltransferase activity"/>
    <property type="evidence" value="ECO:0007669"/>
    <property type="project" value="InterPro"/>
</dbReference>
<dbReference type="AlphaFoldDB" id="A0AAY4ABN3"/>
<evidence type="ECO:0000313" key="13">
    <source>
        <dbReference type="Proteomes" id="UP000694580"/>
    </source>
</evidence>
<dbReference type="GO" id="GO:0031501">
    <property type="term" value="C:mannosyltransferase complex"/>
    <property type="evidence" value="ECO:0007669"/>
    <property type="project" value="TreeGrafter"/>
</dbReference>
<keyword evidence="8 11" id="KW-0256">Endoplasmic reticulum</keyword>
<keyword evidence="4 11" id="KW-0337">GPI-anchor biosynthesis</keyword>
<dbReference type="Ensembl" id="ENSDCDT00010005671.1">
    <property type="protein sequence ID" value="ENSDCDP00010005480.1"/>
    <property type="gene ID" value="ENSDCDG00010002400.1"/>
</dbReference>
<dbReference type="InterPro" id="IPR007315">
    <property type="entry name" value="PIG-V/Gpi18"/>
</dbReference>
<evidence type="ECO:0000313" key="12">
    <source>
        <dbReference type="Ensembl" id="ENSDCDP00010005480.1"/>
    </source>
</evidence>
<feature type="transmembrane region" description="Helical" evidence="11">
    <location>
        <begin position="485"/>
        <end position="505"/>
    </location>
</feature>
<evidence type="ECO:0000256" key="1">
    <source>
        <dbReference type="ARBA" id="ARBA00004477"/>
    </source>
</evidence>
<feature type="transmembrane region" description="Helical" evidence="11">
    <location>
        <begin position="20"/>
        <end position="42"/>
    </location>
</feature>
<feature type="transmembrane region" description="Helical" evidence="11">
    <location>
        <begin position="214"/>
        <end position="232"/>
    </location>
</feature>
<evidence type="ECO:0000256" key="5">
    <source>
        <dbReference type="ARBA" id="ARBA00022676"/>
    </source>
</evidence>
<feature type="transmembrane region" description="Helical" evidence="11">
    <location>
        <begin position="157"/>
        <end position="176"/>
    </location>
</feature>
<protein>
    <recommendedName>
        <fullName evidence="11">GPI mannosyltransferase 2</fullName>
        <ecNumber evidence="11">2.4.1.-</ecNumber>
    </recommendedName>
</protein>
<evidence type="ECO:0000256" key="7">
    <source>
        <dbReference type="ARBA" id="ARBA00022692"/>
    </source>
</evidence>
<reference evidence="12 13" key="1">
    <citation type="submission" date="2020-06" db="EMBL/GenBank/DDBJ databases">
        <authorList>
            <consortium name="Wellcome Sanger Institute Data Sharing"/>
        </authorList>
    </citation>
    <scope>NUCLEOTIDE SEQUENCE [LARGE SCALE GENOMIC DNA]</scope>
</reference>
<dbReference type="GeneID" id="114791363"/>
<keyword evidence="6 11" id="KW-0808">Transferase</keyword>
<feature type="transmembrane region" description="Helical" evidence="11">
    <location>
        <begin position="351"/>
        <end position="378"/>
    </location>
</feature>
<feature type="transmembrane region" description="Helical" evidence="11">
    <location>
        <begin position="125"/>
        <end position="145"/>
    </location>
</feature>
<dbReference type="GO" id="GO:0004376">
    <property type="term" value="F:GPI mannosyltransferase activity"/>
    <property type="evidence" value="ECO:0007669"/>
    <property type="project" value="InterPro"/>
</dbReference>
<organism evidence="12 13">
    <name type="scientific">Denticeps clupeoides</name>
    <name type="common">denticle herring</name>
    <dbReference type="NCBI Taxonomy" id="299321"/>
    <lineage>
        <taxon>Eukaryota</taxon>
        <taxon>Metazoa</taxon>
        <taxon>Chordata</taxon>
        <taxon>Craniata</taxon>
        <taxon>Vertebrata</taxon>
        <taxon>Euteleostomi</taxon>
        <taxon>Actinopterygii</taxon>
        <taxon>Neopterygii</taxon>
        <taxon>Teleostei</taxon>
        <taxon>Clupei</taxon>
        <taxon>Clupeiformes</taxon>
        <taxon>Denticipitoidei</taxon>
        <taxon>Denticipitidae</taxon>
        <taxon>Denticeps</taxon>
    </lineage>
</organism>
<evidence type="ECO:0000256" key="10">
    <source>
        <dbReference type="ARBA" id="ARBA00023136"/>
    </source>
</evidence>
<keyword evidence="7 11" id="KW-0812">Transmembrane</keyword>
<evidence type="ECO:0000256" key="2">
    <source>
        <dbReference type="ARBA" id="ARBA00004687"/>
    </source>
</evidence>
<evidence type="ECO:0000256" key="4">
    <source>
        <dbReference type="ARBA" id="ARBA00022502"/>
    </source>
</evidence>
<dbReference type="PANTHER" id="PTHR12468">
    <property type="entry name" value="GPI MANNOSYLTRANSFERASE 2"/>
    <property type="match status" value="1"/>
</dbReference>
<reference evidence="12" key="3">
    <citation type="submission" date="2025-09" db="UniProtKB">
        <authorList>
            <consortium name="Ensembl"/>
        </authorList>
    </citation>
    <scope>IDENTIFICATION</scope>
</reference>
<comment type="similarity">
    <text evidence="3 11">Belongs to the PIGV family.</text>
</comment>
<feature type="transmembrane region" description="Helical" evidence="11">
    <location>
        <begin position="94"/>
        <end position="113"/>
    </location>
</feature>
<dbReference type="RefSeq" id="XP_028837988.1">
    <property type="nucleotide sequence ID" value="XM_028982155.1"/>
</dbReference>
<comment type="function">
    <text evidence="11">Mannosyltransferase involved in glycosylphosphatidylinositol-anchor biosynthesis.</text>
</comment>
<feature type="transmembrane region" description="Helical" evidence="11">
    <location>
        <begin position="253"/>
        <end position="278"/>
    </location>
</feature>
<dbReference type="EC" id="2.4.1.-" evidence="11"/>
<dbReference type="GeneTree" id="ENSGT00390000013174"/>
<keyword evidence="10 11" id="KW-0472">Membrane</keyword>
<evidence type="ECO:0000256" key="9">
    <source>
        <dbReference type="ARBA" id="ARBA00022989"/>
    </source>
</evidence>
<keyword evidence="13" id="KW-1185">Reference proteome</keyword>
<reference evidence="12" key="2">
    <citation type="submission" date="2025-08" db="UniProtKB">
        <authorList>
            <consortium name="Ensembl"/>
        </authorList>
    </citation>
    <scope>IDENTIFICATION</scope>
</reference>
<comment type="subcellular location">
    <subcellularLocation>
        <location evidence="1 11">Endoplasmic reticulum membrane</location>
        <topology evidence="1 11">Multi-pass membrane protein</topology>
    </subcellularLocation>
</comment>
<dbReference type="GO" id="GO:0006506">
    <property type="term" value="P:GPI anchor biosynthetic process"/>
    <property type="evidence" value="ECO:0007669"/>
    <property type="project" value="UniProtKB-KW"/>
</dbReference>